<gene>
    <name evidence="2" type="ORF">PV07_03781</name>
</gene>
<feature type="compositionally biased region" description="Low complexity" evidence="1">
    <location>
        <begin position="826"/>
        <end position="843"/>
    </location>
</feature>
<feature type="region of interest" description="Disordered" evidence="1">
    <location>
        <begin position="295"/>
        <end position="442"/>
    </location>
</feature>
<feature type="compositionally biased region" description="Polar residues" evidence="1">
    <location>
        <begin position="853"/>
        <end position="870"/>
    </location>
</feature>
<feature type="compositionally biased region" description="Low complexity" evidence="1">
    <location>
        <begin position="247"/>
        <end position="258"/>
    </location>
</feature>
<feature type="compositionally biased region" description="Basic and acidic residues" evidence="1">
    <location>
        <begin position="416"/>
        <end position="432"/>
    </location>
</feature>
<organism evidence="2 3">
    <name type="scientific">Cladophialophora immunda</name>
    <dbReference type="NCBI Taxonomy" id="569365"/>
    <lineage>
        <taxon>Eukaryota</taxon>
        <taxon>Fungi</taxon>
        <taxon>Dikarya</taxon>
        <taxon>Ascomycota</taxon>
        <taxon>Pezizomycotina</taxon>
        <taxon>Eurotiomycetes</taxon>
        <taxon>Chaetothyriomycetidae</taxon>
        <taxon>Chaetothyriales</taxon>
        <taxon>Herpotrichiellaceae</taxon>
        <taxon>Cladophialophora</taxon>
    </lineage>
</organism>
<feature type="region of interest" description="Disordered" evidence="1">
    <location>
        <begin position="593"/>
        <end position="706"/>
    </location>
</feature>
<evidence type="ECO:0000256" key="1">
    <source>
        <dbReference type="SAM" id="MobiDB-lite"/>
    </source>
</evidence>
<protein>
    <submittedName>
        <fullName evidence="2">Uncharacterized protein</fullName>
    </submittedName>
</protein>
<dbReference type="HOGENOM" id="CLU_310791_0_0_1"/>
<proteinExistence type="predicted"/>
<dbReference type="OrthoDB" id="5404004at2759"/>
<dbReference type="RefSeq" id="XP_016252437.1">
    <property type="nucleotide sequence ID" value="XM_016390535.1"/>
</dbReference>
<feature type="region of interest" description="Disordered" evidence="1">
    <location>
        <begin position="483"/>
        <end position="531"/>
    </location>
</feature>
<feature type="compositionally biased region" description="Polar residues" evidence="1">
    <location>
        <begin position="375"/>
        <end position="387"/>
    </location>
</feature>
<sequence>MPTRWLSIRKRNPLLHNESTAEPSAKQQEFDFAFGESSSAGQGASGRIGPRLVQIRPTTSGSPTGKRKLRVEVPSIRPRTSDNHKPSPLQNVNGISKSEDSLIGLAFGSPSHPPAFFCGPPEESSAVDQNPVLRQHPETPGTAAQMHSKRWRKLGTLFKSRQAAIRRDDVPSGPTIGLPTGFVVLDKDPAAESPKVEGDKQRTTQPDHPRRDAPPPPPIEKNQKSSILKTSDLVIQKPEDDLISRPSTATATDAGSTGEPYTRPPLPKLELDIPFNLPAAKRSSSLLARRSKALDSLKSFDDSRPTTQGTNNGDSDERRNPESEPLTPLMPPRRLTTPTMTRSPAASKYSLFPTTSPAPVKIVGRVPGSDHDTLPPSQLRRSATSPARLSPMQDHFSSVPKPEPLNPNKIASMNEHAIHSPEDNTASTDREAPWSSAHSFQSSVSSATTVDEIFFDIKSFRDSKGVEDGQFVMTRPDSVQVELARTRSKRAPAPSHLRHVEASSGSAGDVPERITLIPPEPPAASSGAHSALTTKHTSVNTAYFDEAIAAVERLTAPTGSAASAVEKVPSIPTLTIAHHDEKPHQLAPIVTVQQVRPSDHQSRLTSKTHEEVGRLIPSPVVEVKEDESPRSNVSPISVARSPSVQQPQATKGVPPRLTAIKRVDRPIDDSPTIPQGPPSPKRTAKPTTAPSDDKPPPVPKKDAKFIPLSKYAAKSTVTAIEQRAGVVPTRPVRANTEDLALRSAAPRASKERSATLPSSLQPHSHDVVHKSSLRGLEKVIPPRPNPVASNPVTAEVAVARTVSLSRKQSARIHVPGPRLAARRAEAQAQAQAQSQAQPSSQSQLQVGPPPQQHMRNPSSTSQRSNKSQRTFLGGGHRHKRTASSAKSASRASKDLSANKNALKVTKPQPDGKTGSSFGKFLWSKESEKQLIKEARKWEILEKKSYSPVVVQAARGHRPGVSVGLVVESI</sequence>
<dbReference type="VEuPathDB" id="FungiDB:PV07_03781"/>
<dbReference type="EMBL" id="KN847041">
    <property type="protein sequence ID" value="KIW32221.1"/>
    <property type="molecule type" value="Genomic_DNA"/>
</dbReference>
<name>A0A0D1ZVK8_9EURO</name>
<feature type="compositionally biased region" description="Basic and acidic residues" evidence="1">
    <location>
        <begin position="295"/>
        <end position="304"/>
    </location>
</feature>
<feature type="region of interest" description="Disordered" evidence="1">
    <location>
        <begin position="113"/>
        <end position="148"/>
    </location>
</feature>
<evidence type="ECO:0000313" key="2">
    <source>
        <dbReference type="EMBL" id="KIW32221.1"/>
    </source>
</evidence>
<feature type="region of interest" description="Disordered" evidence="1">
    <location>
        <begin position="737"/>
        <end position="771"/>
    </location>
</feature>
<feature type="compositionally biased region" description="Low complexity" evidence="1">
    <location>
        <begin position="882"/>
        <end position="897"/>
    </location>
</feature>
<dbReference type="Proteomes" id="UP000054466">
    <property type="component" value="Unassembled WGS sequence"/>
</dbReference>
<feature type="compositionally biased region" description="Polar residues" evidence="1">
    <location>
        <begin position="630"/>
        <end position="649"/>
    </location>
</feature>
<feature type="compositionally biased region" description="Basic and acidic residues" evidence="1">
    <location>
        <begin position="691"/>
        <end position="704"/>
    </location>
</feature>
<accession>A0A0D1ZVK8</accession>
<feature type="compositionally biased region" description="Basic and acidic residues" evidence="1">
    <location>
        <begin position="185"/>
        <end position="213"/>
    </location>
</feature>
<dbReference type="GeneID" id="27342975"/>
<feature type="compositionally biased region" description="Low complexity" evidence="1">
    <location>
        <begin position="33"/>
        <end position="42"/>
    </location>
</feature>
<feature type="region of interest" description="Disordered" evidence="1">
    <location>
        <begin position="164"/>
        <end position="270"/>
    </location>
</feature>
<dbReference type="AlphaFoldDB" id="A0A0D1ZVK8"/>
<feature type="compositionally biased region" description="Low complexity" evidence="1">
    <location>
        <begin position="332"/>
        <end position="342"/>
    </location>
</feature>
<feature type="compositionally biased region" description="Polar residues" evidence="1">
    <location>
        <begin position="17"/>
        <end position="27"/>
    </location>
</feature>
<keyword evidence="3" id="KW-1185">Reference proteome</keyword>
<feature type="compositionally biased region" description="Basic and acidic residues" evidence="1">
    <location>
        <begin position="597"/>
        <end position="613"/>
    </location>
</feature>
<feature type="region of interest" description="Disordered" evidence="1">
    <location>
        <begin position="802"/>
        <end position="919"/>
    </location>
</feature>
<evidence type="ECO:0000313" key="3">
    <source>
        <dbReference type="Proteomes" id="UP000054466"/>
    </source>
</evidence>
<feature type="region of interest" description="Disordered" evidence="1">
    <location>
        <begin position="1"/>
        <end position="95"/>
    </location>
</feature>
<reference evidence="2 3" key="1">
    <citation type="submission" date="2015-01" db="EMBL/GenBank/DDBJ databases">
        <title>The Genome Sequence of Cladophialophora immunda CBS83496.</title>
        <authorList>
            <consortium name="The Broad Institute Genomics Platform"/>
            <person name="Cuomo C."/>
            <person name="de Hoog S."/>
            <person name="Gorbushina A."/>
            <person name="Stielow B."/>
            <person name="Teixiera M."/>
            <person name="Abouelleil A."/>
            <person name="Chapman S.B."/>
            <person name="Priest M."/>
            <person name="Young S.K."/>
            <person name="Wortman J."/>
            <person name="Nusbaum C."/>
            <person name="Birren B."/>
        </authorList>
    </citation>
    <scope>NUCLEOTIDE SEQUENCE [LARGE SCALE GENOMIC DNA]</scope>
    <source>
        <strain evidence="2 3">CBS 83496</strain>
    </source>
</reference>